<feature type="compositionally biased region" description="Basic and acidic residues" evidence="3">
    <location>
        <begin position="365"/>
        <end position="374"/>
    </location>
</feature>
<feature type="compositionally biased region" description="Basic and acidic residues" evidence="3">
    <location>
        <begin position="135"/>
        <end position="144"/>
    </location>
</feature>
<dbReference type="RefSeq" id="WP_267566985.1">
    <property type="nucleotide sequence ID" value="NZ_JAPNTZ010000012.1"/>
</dbReference>
<feature type="compositionally biased region" description="Gly residues" evidence="3">
    <location>
        <begin position="405"/>
        <end position="420"/>
    </location>
</feature>
<evidence type="ECO:0000256" key="2">
    <source>
        <dbReference type="ARBA" id="ARBA00022525"/>
    </source>
</evidence>
<dbReference type="PROSITE" id="PS00330">
    <property type="entry name" value="HEMOLYSIN_CALCIUM"/>
    <property type="match status" value="2"/>
</dbReference>
<dbReference type="InterPro" id="IPR001343">
    <property type="entry name" value="Hemolysn_Ca-bd"/>
</dbReference>
<dbReference type="PANTHER" id="PTHR38340:SF1">
    <property type="entry name" value="S-LAYER PROTEIN"/>
    <property type="match status" value="1"/>
</dbReference>
<dbReference type="InterPro" id="IPR050557">
    <property type="entry name" value="RTX_toxin/Mannuronan_C5-epim"/>
</dbReference>
<keyword evidence="6" id="KW-1185">Reference proteome</keyword>
<gene>
    <name evidence="5" type="ORF">OWR29_31340</name>
</gene>
<comment type="caution">
    <text evidence="5">The sequence shown here is derived from an EMBL/GenBank/DDBJ whole genome shotgun (WGS) entry which is preliminary data.</text>
</comment>
<organism evidence="5 6">
    <name type="scientific">Paractinoplanes pyxinae</name>
    <dbReference type="NCBI Taxonomy" id="2997416"/>
    <lineage>
        <taxon>Bacteria</taxon>
        <taxon>Bacillati</taxon>
        <taxon>Actinomycetota</taxon>
        <taxon>Actinomycetes</taxon>
        <taxon>Micromonosporales</taxon>
        <taxon>Micromonosporaceae</taxon>
        <taxon>Paractinoplanes</taxon>
    </lineage>
</organism>
<dbReference type="SUPFAM" id="SSF51120">
    <property type="entry name" value="beta-Roll"/>
    <property type="match status" value="3"/>
</dbReference>
<dbReference type="PANTHER" id="PTHR38340">
    <property type="entry name" value="S-LAYER PROTEIN"/>
    <property type="match status" value="1"/>
</dbReference>
<keyword evidence="2" id="KW-0964">Secreted</keyword>
<evidence type="ECO:0000313" key="6">
    <source>
        <dbReference type="Proteomes" id="UP001151002"/>
    </source>
</evidence>
<dbReference type="Gene3D" id="2.150.10.10">
    <property type="entry name" value="Serralysin-like metalloprotease, C-terminal"/>
    <property type="match status" value="4"/>
</dbReference>
<feature type="region of interest" description="Disordered" evidence="3">
    <location>
        <begin position="365"/>
        <end position="440"/>
    </location>
</feature>
<dbReference type="PRINTS" id="PR00313">
    <property type="entry name" value="CABNDNGRPT"/>
</dbReference>
<feature type="region of interest" description="Disordered" evidence="3">
    <location>
        <begin position="131"/>
        <end position="170"/>
    </location>
</feature>
<dbReference type="InterPro" id="IPR018511">
    <property type="entry name" value="Hemolysin-typ_Ca-bd_CS"/>
</dbReference>
<dbReference type="EMBL" id="JAPNTZ010000012">
    <property type="protein sequence ID" value="MCY1142514.1"/>
    <property type="molecule type" value="Genomic_DNA"/>
</dbReference>
<keyword evidence="4" id="KW-0732">Signal</keyword>
<name>A0ABT4B7M9_9ACTN</name>
<evidence type="ECO:0000256" key="4">
    <source>
        <dbReference type="SAM" id="SignalP"/>
    </source>
</evidence>
<reference evidence="5" key="1">
    <citation type="submission" date="2022-11" db="EMBL/GenBank/DDBJ databases">
        <authorList>
            <person name="Somphong A."/>
            <person name="Phongsopitanun W."/>
        </authorList>
    </citation>
    <scope>NUCLEOTIDE SEQUENCE</scope>
    <source>
        <strain evidence="5">Pm04-4</strain>
    </source>
</reference>
<protein>
    <submittedName>
        <fullName evidence="5">Calcium-binding protein</fullName>
    </submittedName>
</protein>
<sequence length="458" mass="46482">MKLTRKTRRITAATLGVGVAAVAWVALPAEAATAGTADVTQSTIVRYRSALKQTHNVVITRSGRTVTIDDVVAITPGSGCAAVSGDKTKVRCTPGKNPTWLLVNLGEYNDVLVNKADISMTAYGDLGNDRITGGSKRDVLKPEEGNDTVSGLGGNDEIDGSNGNDTLSGGDGDDVLMGWFGNDRLSGGNGNDQLYGFEGNDIEDGGAGIDYLGQDTDPTGSDADALYGGPGQDTVWYGHRSKGVVADADGVKGDDGRPGEKDSIGTSIEVIQGGSGPDRLMGTARADFLYGGPGNDTIGGLGGNDTLEGEAGKDYLSGSTGNDILVGDHPAYGGIAADTMLGGTGQDTVDYTWYQAGVVVDLDGAKGDDGKPGEGDTVGADVERITGGEGSDRLTGNAADNILDGNGGPGSDTIAGGGGNDDLRGVGRLDGGANRTSDGDRCYSGPGTTVINCERLWS</sequence>
<dbReference type="Proteomes" id="UP001151002">
    <property type="component" value="Unassembled WGS sequence"/>
</dbReference>
<proteinExistence type="predicted"/>
<accession>A0ABT4B7M9</accession>
<dbReference type="Pfam" id="PF00353">
    <property type="entry name" value="HemolysinCabind"/>
    <property type="match status" value="5"/>
</dbReference>
<dbReference type="InterPro" id="IPR011049">
    <property type="entry name" value="Serralysin-like_metalloprot_C"/>
</dbReference>
<evidence type="ECO:0000313" key="5">
    <source>
        <dbReference type="EMBL" id="MCY1142514.1"/>
    </source>
</evidence>
<evidence type="ECO:0000256" key="1">
    <source>
        <dbReference type="ARBA" id="ARBA00004613"/>
    </source>
</evidence>
<comment type="subcellular location">
    <subcellularLocation>
        <location evidence="1">Secreted</location>
    </subcellularLocation>
</comment>
<feature type="compositionally biased region" description="Basic and acidic residues" evidence="3">
    <location>
        <begin position="381"/>
        <end position="392"/>
    </location>
</feature>
<feature type="chain" id="PRO_5045092734" evidence="4">
    <location>
        <begin position="32"/>
        <end position="458"/>
    </location>
</feature>
<evidence type="ECO:0000256" key="3">
    <source>
        <dbReference type="SAM" id="MobiDB-lite"/>
    </source>
</evidence>
<feature type="signal peptide" evidence="4">
    <location>
        <begin position="1"/>
        <end position="31"/>
    </location>
</feature>